<feature type="region of interest" description="Disordered" evidence="1">
    <location>
        <begin position="24"/>
        <end position="83"/>
    </location>
</feature>
<gene>
    <name evidence="2" type="ORF">PVAG01_10138</name>
</gene>
<organism evidence="2 3">
    <name type="scientific">Phlyctema vagabunda</name>
    <dbReference type="NCBI Taxonomy" id="108571"/>
    <lineage>
        <taxon>Eukaryota</taxon>
        <taxon>Fungi</taxon>
        <taxon>Dikarya</taxon>
        <taxon>Ascomycota</taxon>
        <taxon>Pezizomycotina</taxon>
        <taxon>Leotiomycetes</taxon>
        <taxon>Helotiales</taxon>
        <taxon>Dermateaceae</taxon>
        <taxon>Phlyctema</taxon>
    </lineage>
</organism>
<dbReference type="EMBL" id="JBFCZG010000009">
    <property type="protein sequence ID" value="KAL3418422.1"/>
    <property type="molecule type" value="Genomic_DNA"/>
</dbReference>
<dbReference type="Proteomes" id="UP001629113">
    <property type="component" value="Unassembled WGS sequence"/>
</dbReference>
<dbReference type="PANTHER" id="PTHR39474">
    <property type="entry name" value="UNNAMED PRODUCT"/>
    <property type="match status" value="1"/>
</dbReference>
<dbReference type="PANTHER" id="PTHR39474:SF1">
    <property type="entry name" value="FUNGAL SPECIFIC TRANSCRIPTION FACTOR"/>
    <property type="match status" value="1"/>
</dbReference>
<protein>
    <submittedName>
        <fullName evidence="2">Uncharacterized protein</fullName>
    </submittedName>
</protein>
<evidence type="ECO:0000313" key="2">
    <source>
        <dbReference type="EMBL" id="KAL3418422.1"/>
    </source>
</evidence>
<accession>A0ABR4P591</accession>
<comment type="caution">
    <text evidence="2">The sequence shown here is derived from an EMBL/GenBank/DDBJ whole genome shotgun (WGS) entry which is preliminary data.</text>
</comment>
<evidence type="ECO:0000313" key="3">
    <source>
        <dbReference type="Proteomes" id="UP001629113"/>
    </source>
</evidence>
<reference evidence="2 3" key="1">
    <citation type="submission" date="2024-06" db="EMBL/GenBank/DDBJ databases">
        <title>Complete genome of Phlyctema vagabunda strain 19-DSS-EL-015.</title>
        <authorList>
            <person name="Fiorenzani C."/>
        </authorList>
    </citation>
    <scope>NUCLEOTIDE SEQUENCE [LARGE SCALE GENOMIC DNA]</scope>
    <source>
        <strain evidence="2 3">19-DSS-EL-015</strain>
    </source>
</reference>
<keyword evidence="3" id="KW-1185">Reference proteome</keyword>
<feature type="compositionally biased region" description="Basic and acidic residues" evidence="1">
    <location>
        <begin position="57"/>
        <end position="66"/>
    </location>
</feature>
<sequence>MRQFLRFTTPLRIERRRTTRLSLPIRRKYAMSAPENSANSSKHPDGGSEASSTPDENQPKPTKERLALPAAGEGGVTQLDVSGTGTSVKLDHLGPMVVNQDGTLSRISNWDQMSEFEQKTTLRVLGKRNKERLDVLKAAETAKE</sequence>
<evidence type="ECO:0000256" key="1">
    <source>
        <dbReference type="SAM" id="MobiDB-lite"/>
    </source>
</evidence>
<name>A0ABR4P591_9HELO</name>
<proteinExistence type="predicted"/>